<dbReference type="EMBL" id="CP002130">
    <property type="protein sequence ID" value="AEI88967.1"/>
    <property type="molecule type" value="Genomic_DNA"/>
</dbReference>
<dbReference type="SUPFAM" id="SSF69318">
    <property type="entry name" value="Integrin alpha N-terminal domain"/>
    <property type="match status" value="1"/>
</dbReference>
<sequence>MSIMMVARCINKANFFSQTISVLLGNGSGGFVSRQDYEVGYSPQRLSLADVNLDGKLDVVVATNFDNPISILLGNGQGSFSGYKGIDLGTYAIVCDRY</sequence>
<dbReference type="PANTHER" id="PTHR46580">
    <property type="entry name" value="SENSOR KINASE-RELATED"/>
    <property type="match status" value="1"/>
</dbReference>
<dbReference type="Pfam" id="PF13517">
    <property type="entry name" value="FG-GAP_3"/>
    <property type="match status" value="1"/>
</dbReference>
<dbReference type="AlphaFoldDB" id="F7XWB8"/>
<keyword evidence="1" id="KW-0732">Signal</keyword>
<dbReference type="PANTHER" id="PTHR46580:SF2">
    <property type="entry name" value="MAM DOMAIN-CONTAINING PROTEIN"/>
    <property type="match status" value="1"/>
</dbReference>
<organism evidence="2 3">
    <name type="scientific">Midichloria mitochondrii (strain IricVA)</name>
    <dbReference type="NCBI Taxonomy" id="696127"/>
    <lineage>
        <taxon>Bacteria</taxon>
        <taxon>Pseudomonadati</taxon>
        <taxon>Pseudomonadota</taxon>
        <taxon>Alphaproteobacteria</taxon>
        <taxon>Rickettsiales</taxon>
        <taxon>Candidatus Midichloriaceae</taxon>
        <taxon>Candidatus Midichloria</taxon>
    </lineage>
</organism>
<evidence type="ECO:0000313" key="2">
    <source>
        <dbReference type="EMBL" id="AEI88967.1"/>
    </source>
</evidence>
<name>F7XWB8_MIDMI</name>
<dbReference type="HOGENOM" id="CLU_2330630_0_0_5"/>
<evidence type="ECO:0000256" key="1">
    <source>
        <dbReference type="ARBA" id="ARBA00022729"/>
    </source>
</evidence>
<dbReference type="InterPro" id="IPR028994">
    <property type="entry name" value="Integrin_alpha_N"/>
</dbReference>
<keyword evidence="3" id="KW-1185">Reference proteome</keyword>
<protein>
    <submittedName>
        <fullName evidence="2">Uncharacterized protein conserved in bacteria</fullName>
    </submittedName>
</protein>
<dbReference type="KEGG" id="mmn:midi_00670"/>
<reference evidence="2 3" key="1">
    <citation type="journal article" date="2011" name="Mol. Biol. Evol.">
        <title>Phylogenomic evidence for the presence of a flagellum and cbb3 oxidase in the free-living mitochondrial ancestor.</title>
        <authorList>
            <person name="Sassera D."/>
            <person name="Lo N."/>
            <person name="Epis S."/>
            <person name="D'Auria G."/>
            <person name="Montagna M."/>
            <person name="Comandatore F."/>
            <person name="Horner D."/>
            <person name="Pereto J."/>
            <person name="Luciano A.M."/>
            <person name="Franciosi F."/>
            <person name="Ferri E."/>
            <person name="Crotti E."/>
            <person name="Bazzocchi C."/>
            <person name="Daffonchio D."/>
            <person name="Sacchi L."/>
            <person name="Moya A."/>
            <person name="Latorre A."/>
            <person name="Bandi C."/>
        </authorList>
    </citation>
    <scope>NUCLEOTIDE SEQUENCE [LARGE SCALE GENOMIC DNA]</scope>
    <source>
        <strain evidence="2 3">IricVA</strain>
    </source>
</reference>
<dbReference type="STRING" id="696127.midi_00670"/>
<dbReference type="InterPro" id="IPR013517">
    <property type="entry name" value="FG-GAP"/>
</dbReference>
<gene>
    <name evidence="2" type="ordered locus">midi_00670</name>
</gene>
<dbReference type="Gene3D" id="2.30.30.100">
    <property type="match status" value="2"/>
</dbReference>
<accession>F7XWB8</accession>
<dbReference type="Proteomes" id="UP000006639">
    <property type="component" value="Chromosome"/>
</dbReference>
<proteinExistence type="predicted"/>
<evidence type="ECO:0000313" key="3">
    <source>
        <dbReference type="Proteomes" id="UP000006639"/>
    </source>
</evidence>